<reference evidence="2 3" key="2">
    <citation type="submission" date="2020-03" db="EMBL/GenBank/DDBJ databases">
        <authorList>
            <person name="Ichikawa N."/>
            <person name="Kimura A."/>
            <person name="Kitahashi Y."/>
            <person name="Uohara A."/>
        </authorList>
    </citation>
    <scope>NUCLEOTIDE SEQUENCE [LARGE SCALE GENOMIC DNA]</scope>
    <source>
        <strain evidence="2 3">NBRC 108638</strain>
    </source>
</reference>
<dbReference type="AlphaFoldDB" id="A0A6V8L400"/>
<feature type="compositionally biased region" description="Low complexity" evidence="1">
    <location>
        <begin position="66"/>
        <end position="79"/>
    </location>
</feature>
<dbReference type="EMBL" id="BLPG01000001">
    <property type="protein sequence ID" value="GFJ90924.1"/>
    <property type="molecule type" value="Genomic_DNA"/>
</dbReference>
<protein>
    <submittedName>
        <fullName evidence="2">Uncharacterized protein</fullName>
    </submittedName>
</protein>
<dbReference type="Proteomes" id="UP000482960">
    <property type="component" value="Unassembled WGS sequence"/>
</dbReference>
<feature type="region of interest" description="Disordered" evidence="1">
    <location>
        <begin position="124"/>
        <end position="192"/>
    </location>
</feature>
<organism evidence="2 3">
    <name type="scientific">Phytohabitans rumicis</name>
    <dbReference type="NCBI Taxonomy" id="1076125"/>
    <lineage>
        <taxon>Bacteria</taxon>
        <taxon>Bacillati</taxon>
        <taxon>Actinomycetota</taxon>
        <taxon>Actinomycetes</taxon>
        <taxon>Micromonosporales</taxon>
        <taxon>Micromonosporaceae</taxon>
    </lineage>
</organism>
<accession>A0A6V8L400</accession>
<proteinExistence type="predicted"/>
<evidence type="ECO:0000256" key="1">
    <source>
        <dbReference type="SAM" id="MobiDB-lite"/>
    </source>
</evidence>
<sequence>MRERPNAPAEIRTPVDNSVPKIHNALWITPAPHLAAAIMRAPAPPPPHPPRVVAPAARGRARRAWSRPPRVVAPAAAASPRPPGAGRCGVSIKDFAVDQGQTAVNRRSKHDRLPLIDAKVLDRRGGEGAGRGAGRAAGRAQGAGRGGEGAGHAVSERRGAPAPAAAARRSRTLSSIKGEWPWIGDQSTTVCP</sequence>
<feature type="region of interest" description="Disordered" evidence="1">
    <location>
        <begin position="62"/>
        <end position="85"/>
    </location>
</feature>
<name>A0A6V8L400_9ACTN</name>
<reference evidence="2 3" key="1">
    <citation type="submission" date="2020-03" db="EMBL/GenBank/DDBJ databases">
        <title>Whole genome shotgun sequence of Phytohabitans rumicis NBRC 108638.</title>
        <authorList>
            <person name="Komaki H."/>
            <person name="Tamura T."/>
        </authorList>
    </citation>
    <scope>NUCLEOTIDE SEQUENCE [LARGE SCALE GENOMIC DNA]</scope>
    <source>
        <strain evidence="2 3">NBRC 108638</strain>
    </source>
</reference>
<gene>
    <name evidence="2" type="ORF">Prum_045660</name>
</gene>
<evidence type="ECO:0000313" key="3">
    <source>
        <dbReference type="Proteomes" id="UP000482960"/>
    </source>
</evidence>
<evidence type="ECO:0000313" key="2">
    <source>
        <dbReference type="EMBL" id="GFJ90924.1"/>
    </source>
</evidence>
<comment type="caution">
    <text evidence="2">The sequence shown here is derived from an EMBL/GenBank/DDBJ whole genome shotgun (WGS) entry which is preliminary data.</text>
</comment>
<keyword evidence="3" id="KW-1185">Reference proteome</keyword>
<feature type="compositionally biased region" description="Gly residues" evidence="1">
    <location>
        <begin position="127"/>
        <end position="150"/>
    </location>
</feature>